<evidence type="ECO:0000256" key="4">
    <source>
        <dbReference type="ARBA" id="ARBA00022692"/>
    </source>
</evidence>
<dbReference type="PANTHER" id="PTHR33884">
    <property type="entry name" value="UPF0410 PROTEIN YMGE"/>
    <property type="match status" value="1"/>
</dbReference>
<gene>
    <name evidence="8" type="ORF">H6F41_04625</name>
</gene>
<proteinExistence type="inferred from homology"/>
<feature type="transmembrane region" description="Helical" evidence="7">
    <location>
        <begin position="28"/>
        <end position="49"/>
    </location>
</feature>
<dbReference type="EMBL" id="JACJQB010000005">
    <property type="protein sequence ID" value="MBD2187429.1"/>
    <property type="molecule type" value="Genomic_DNA"/>
</dbReference>
<comment type="similarity">
    <text evidence="2">Belongs to the UPF0410 family.</text>
</comment>
<evidence type="ECO:0000313" key="8">
    <source>
        <dbReference type="EMBL" id="MBD2187429.1"/>
    </source>
</evidence>
<keyword evidence="3" id="KW-1003">Cell membrane</keyword>
<keyword evidence="5 7" id="KW-1133">Transmembrane helix</keyword>
<dbReference type="Pfam" id="PF04226">
    <property type="entry name" value="Transgly_assoc"/>
    <property type="match status" value="1"/>
</dbReference>
<reference evidence="8 9" key="1">
    <citation type="journal article" date="2020" name="ISME J.">
        <title>Comparative genomics reveals insights into cyanobacterial evolution and habitat adaptation.</title>
        <authorList>
            <person name="Chen M.Y."/>
            <person name="Teng W.K."/>
            <person name="Zhao L."/>
            <person name="Hu C.X."/>
            <person name="Zhou Y.K."/>
            <person name="Han B.P."/>
            <person name="Song L.R."/>
            <person name="Shu W.S."/>
        </authorList>
    </citation>
    <scope>NUCLEOTIDE SEQUENCE [LARGE SCALE GENOMIC DNA]</scope>
    <source>
        <strain evidence="8 9">FACHB-723</strain>
    </source>
</reference>
<accession>A0ABR7ZTW5</accession>
<evidence type="ECO:0000256" key="1">
    <source>
        <dbReference type="ARBA" id="ARBA00004651"/>
    </source>
</evidence>
<name>A0ABR7ZTW5_9CYAN</name>
<dbReference type="RefSeq" id="WP_190402304.1">
    <property type="nucleotide sequence ID" value="NZ_JACJQB010000005.1"/>
</dbReference>
<sequence>MNLIWFILIGLAAGWIAGQLVKGSSFGLLGDIIVGVIGAVLGGFLFSALGLSSSGGLFGSLVVATVGAVVLLFGLRLIKSA</sequence>
<dbReference type="InterPro" id="IPR007341">
    <property type="entry name" value="Transgly_assoc"/>
</dbReference>
<comment type="subcellular location">
    <subcellularLocation>
        <location evidence="1">Cell membrane</location>
        <topology evidence="1">Multi-pass membrane protein</topology>
    </subcellularLocation>
</comment>
<keyword evidence="4 7" id="KW-0812">Transmembrane</keyword>
<evidence type="ECO:0000256" key="2">
    <source>
        <dbReference type="ARBA" id="ARBA00011006"/>
    </source>
</evidence>
<evidence type="ECO:0000256" key="7">
    <source>
        <dbReference type="SAM" id="Phobius"/>
    </source>
</evidence>
<evidence type="ECO:0000256" key="5">
    <source>
        <dbReference type="ARBA" id="ARBA00022989"/>
    </source>
</evidence>
<feature type="transmembrane region" description="Helical" evidence="7">
    <location>
        <begin position="56"/>
        <end position="78"/>
    </location>
</feature>
<organism evidence="8 9">
    <name type="scientific">Pseudanabaena mucicola FACHB-723</name>
    <dbReference type="NCBI Taxonomy" id="2692860"/>
    <lineage>
        <taxon>Bacteria</taxon>
        <taxon>Bacillati</taxon>
        <taxon>Cyanobacteriota</taxon>
        <taxon>Cyanophyceae</taxon>
        <taxon>Pseudanabaenales</taxon>
        <taxon>Pseudanabaenaceae</taxon>
        <taxon>Pseudanabaena</taxon>
    </lineage>
</organism>
<protein>
    <submittedName>
        <fullName evidence="8">GlsB/YeaQ/YmgE family stress response membrane protein</fullName>
    </submittedName>
</protein>
<dbReference type="Proteomes" id="UP000642094">
    <property type="component" value="Unassembled WGS sequence"/>
</dbReference>
<evidence type="ECO:0000313" key="9">
    <source>
        <dbReference type="Proteomes" id="UP000642094"/>
    </source>
</evidence>
<evidence type="ECO:0000256" key="6">
    <source>
        <dbReference type="ARBA" id="ARBA00023136"/>
    </source>
</evidence>
<dbReference type="PANTHER" id="PTHR33884:SF3">
    <property type="entry name" value="UPF0410 PROTEIN YMGE"/>
    <property type="match status" value="1"/>
</dbReference>
<evidence type="ECO:0000256" key="3">
    <source>
        <dbReference type="ARBA" id="ARBA00022475"/>
    </source>
</evidence>
<keyword evidence="6 7" id="KW-0472">Membrane</keyword>
<comment type="caution">
    <text evidence="8">The sequence shown here is derived from an EMBL/GenBank/DDBJ whole genome shotgun (WGS) entry which is preliminary data.</text>
</comment>
<keyword evidence="9" id="KW-1185">Reference proteome</keyword>